<evidence type="ECO:0000256" key="7">
    <source>
        <dbReference type="SAM" id="Phobius"/>
    </source>
</evidence>
<evidence type="ECO:0000256" key="3">
    <source>
        <dbReference type="ARBA" id="ARBA00022475"/>
    </source>
</evidence>
<evidence type="ECO:0000256" key="1">
    <source>
        <dbReference type="ARBA" id="ARBA00004651"/>
    </source>
</evidence>
<proteinExistence type="predicted"/>
<comment type="subcellular location">
    <subcellularLocation>
        <location evidence="1">Cell membrane</location>
        <topology evidence="1">Multi-pass membrane protein</topology>
    </subcellularLocation>
</comment>
<keyword evidence="7" id="KW-0812">Transmembrane</keyword>
<dbReference type="EMBL" id="JANEYF010001151">
    <property type="protein sequence ID" value="KAJ8965815.1"/>
    <property type="molecule type" value="Genomic_DNA"/>
</dbReference>
<feature type="transmembrane region" description="Helical" evidence="7">
    <location>
        <begin position="80"/>
        <end position="101"/>
    </location>
</feature>
<dbReference type="GO" id="GO:0015293">
    <property type="term" value="F:symporter activity"/>
    <property type="evidence" value="ECO:0007669"/>
    <property type="project" value="TreeGrafter"/>
</dbReference>
<evidence type="ECO:0000256" key="8">
    <source>
        <dbReference type="SAM" id="SignalP"/>
    </source>
</evidence>
<feature type="non-terminal residue" evidence="9">
    <location>
        <position position="1"/>
    </location>
</feature>
<dbReference type="AlphaFoldDB" id="A0AAV8ZNL4"/>
<dbReference type="GO" id="GO:0005886">
    <property type="term" value="C:plasma membrane"/>
    <property type="evidence" value="ECO:0007669"/>
    <property type="project" value="UniProtKB-SubCell"/>
</dbReference>
<keyword evidence="10" id="KW-1185">Reference proteome</keyword>
<feature type="chain" id="PRO_5043698426" evidence="8">
    <location>
        <begin position="26"/>
        <end position="159"/>
    </location>
</feature>
<gene>
    <name evidence="9" type="ORF">NQ314_003882</name>
</gene>
<evidence type="ECO:0000313" key="10">
    <source>
        <dbReference type="Proteomes" id="UP001162156"/>
    </source>
</evidence>
<comment type="caution">
    <text evidence="9">The sequence shown here is derived from an EMBL/GenBank/DDBJ whole genome shotgun (WGS) entry which is preliminary data.</text>
</comment>
<evidence type="ECO:0000313" key="9">
    <source>
        <dbReference type="EMBL" id="KAJ8965815.1"/>
    </source>
</evidence>
<keyword evidence="2" id="KW-0813">Transport</keyword>
<dbReference type="GO" id="GO:0006814">
    <property type="term" value="P:sodium ion transport"/>
    <property type="evidence" value="ECO:0007669"/>
    <property type="project" value="UniProtKB-KW"/>
</dbReference>
<dbReference type="Proteomes" id="UP001162156">
    <property type="component" value="Unassembled WGS sequence"/>
</dbReference>
<reference evidence="9" key="1">
    <citation type="journal article" date="2023" name="Insect Mol. Biol.">
        <title>Genome sequencing provides insights into the evolution of gene families encoding plant cell wall-degrading enzymes in longhorned beetles.</title>
        <authorList>
            <person name="Shin N.R."/>
            <person name="Okamura Y."/>
            <person name="Kirsch R."/>
            <person name="Pauchet Y."/>
        </authorList>
    </citation>
    <scope>NUCLEOTIDE SEQUENCE</scope>
    <source>
        <strain evidence="9">RBIC_L_NR</strain>
    </source>
</reference>
<keyword evidence="7" id="KW-1133">Transmembrane helix</keyword>
<evidence type="ECO:0000256" key="5">
    <source>
        <dbReference type="ARBA" id="ARBA00023065"/>
    </source>
</evidence>
<keyword evidence="3" id="KW-1003">Cell membrane</keyword>
<evidence type="ECO:0000256" key="2">
    <source>
        <dbReference type="ARBA" id="ARBA00022448"/>
    </source>
</evidence>
<protein>
    <submittedName>
        <fullName evidence="9">Uncharacterized protein</fullName>
    </submittedName>
</protein>
<accession>A0AAV8ZNL4</accession>
<keyword evidence="7" id="KW-0472">Membrane</keyword>
<feature type="signal peptide" evidence="8">
    <location>
        <begin position="1"/>
        <end position="25"/>
    </location>
</feature>
<dbReference type="PANTHER" id="PTHR42985">
    <property type="entry name" value="SODIUM-COUPLED MONOCARBOXYLATE TRANSPORTER"/>
    <property type="match status" value="1"/>
</dbReference>
<dbReference type="InterPro" id="IPR051163">
    <property type="entry name" value="Sodium:Solute_Symporter_SSF"/>
</dbReference>
<dbReference type="PANTHER" id="PTHR42985:SF5">
    <property type="entry name" value="FI02094P-RELATED"/>
    <property type="match status" value="1"/>
</dbReference>
<sequence>GALIGGSSSLLFMSWLCLRAQTLIASGDLTFPEKPVTTEGCHYHFTPKQSPSSNIHFDPSVNITNVTHTDERFMIYRLSYLWYTLIGTFVTMFVGLLVSFLTKPLDPRDVEPELLAPFVRRLIKPRIYPNEPSDGIIYAYGPVQTNVSKLLILNYNYYK</sequence>
<keyword evidence="8" id="KW-0732">Signal</keyword>
<keyword evidence="6" id="KW-0739">Sodium transport</keyword>
<evidence type="ECO:0000256" key="6">
    <source>
        <dbReference type="ARBA" id="ARBA00023201"/>
    </source>
</evidence>
<keyword evidence="4" id="KW-0915">Sodium</keyword>
<keyword evidence="5" id="KW-0406">Ion transport</keyword>
<organism evidence="9 10">
    <name type="scientific">Rhamnusium bicolor</name>
    <dbReference type="NCBI Taxonomy" id="1586634"/>
    <lineage>
        <taxon>Eukaryota</taxon>
        <taxon>Metazoa</taxon>
        <taxon>Ecdysozoa</taxon>
        <taxon>Arthropoda</taxon>
        <taxon>Hexapoda</taxon>
        <taxon>Insecta</taxon>
        <taxon>Pterygota</taxon>
        <taxon>Neoptera</taxon>
        <taxon>Endopterygota</taxon>
        <taxon>Coleoptera</taxon>
        <taxon>Polyphaga</taxon>
        <taxon>Cucujiformia</taxon>
        <taxon>Chrysomeloidea</taxon>
        <taxon>Cerambycidae</taxon>
        <taxon>Lepturinae</taxon>
        <taxon>Rhagiini</taxon>
        <taxon>Rhamnusium</taxon>
    </lineage>
</organism>
<evidence type="ECO:0000256" key="4">
    <source>
        <dbReference type="ARBA" id="ARBA00023053"/>
    </source>
</evidence>
<name>A0AAV8ZNL4_9CUCU</name>